<evidence type="ECO:0000313" key="2">
    <source>
        <dbReference type="Proteomes" id="UP000032142"/>
    </source>
</evidence>
<reference evidence="2" key="1">
    <citation type="submission" date="2014-09" db="EMBL/GenBank/DDBJ databases">
        <authorList>
            <person name="Mudge J."/>
            <person name="Ramaraj T."/>
            <person name="Lindquist I.E."/>
            <person name="Bharti A.K."/>
            <person name="Sundararajan A."/>
            <person name="Cameron C.T."/>
            <person name="Woodward J.E."/>
            <person name="May G.D."/>
            <person name="Brubaker C."/>
            <person name="Broadhvest J."/>
            <person name="Wilkins T.A."/>
        </authorList>
    </citation>
    <scope>NUCLEOTIDE SEQUENCE</scope>
    <source>
        <strain evidence="2">cv. AKA8401</strain>
    </source>
</reference>
<sequence length="62" mass="6871">MIFGLMPLTFISNKRSRASFNNPSLQTVKDGTICYNIGSKPLPFISLRNPTVLSVLPLLHNP</sequence>
<dbReference type="Proteomes" id="UP000032142">
    <property type="component" value="Unassembled WGS sequence"/>
</dbReference>
<name>A0A0B0PP17_GOSAR</name>
<dbReference type="EMBL" id="KN435402">
    <property type="protein sequence ID" value="KHG26184.1"/>
    <property type="molecule type" value="Genomic_DNA"/>
</dbReference>
<evidence type="ECO:0000313" key="1">
    <source>
        <dbReference type="EMBL" id="KHG26184.1"/>
    </source>
</evidence>
<accession>A0A0B0PP17</accession>
<proteinExistence type="predicted"/>
<keyword evidence="2" id="KW-1185">Reference proteome</keyword>
<organism evidence="1 2">
    <name type="scientific">Gossypium arboreum</name>
    <name type="common">Tree cotton</name>
    <name type="synonym">Gossypium nanking</name>
    <dbReference type="NCBI Taxonomy" id="29729"/>
    <lineage>
        <taxon>Eukaryota</taxon>
        <taxon>Viridiplantae</taxon>
        <taxon>Streptophyta</taxon>
        <taxon>Embryophyta</taxon>
        <taxon>Tracheophyta</taxon>
        <taxon>Spermatophyta</taxon>
        <taxon>Magnoliopsida</taxon>
        <taxon>eudicotyledons</taxon>
        <taxon>Gunneridae</taxon>
        <taxon>Pentapetalae</taxon>
        <taxon>rosids</taxon>
        <taxon>malvids</taxon>
        <taxon>Malvales</taxon>
        <taxon>Malvaceae</taxon>
        <taxon>Malvoideae</taxon>
        <taxon>Gossypium</taxon>
    </lineage>
</organism>
<dbReference type="AlphaFoldDB" id="A0A0B0PP17"/>
<protein>
    <submittedName>
        <fullName evidence="1">Uncharacterized protein</fullName>
    </submittedName>
</protein>
<gene>
    <name evidence="1" type="ORF">F383_32675</name>
</gene>